<dbReference type="InterPro" id="IPR011989">
    <property type="entry name" value="ARM-like"/>
</dbReference>
<reference evidence="1" key="1">
    <citation type="submission" date="2020-11" db="EMBL/GenBank/DDBJ databases">
        <authorList>
            <person name="Tran Van P."/>
        </authorList>
    </citation>
    <scope>NUCLEOTIDE SEQUENCE</scope>
</reference>
<dbReference type="Pfam" id="PF24138">
    <property type="entry name" value="TPR_TNPO3_IPO13_2nd"/>
    <property type="match status" value="1"/>
</dbReference>
<organism evidence="1">
    <name type="scientific">Timema douglasi</name>
    <name type="common">Walking stick</name>
    <dbReference type="NCBI Taxonomy" id="61478"/>
    <lineage>
        <taxon>Eukaryota</taxon>
        <taxon>Metazoa</taxon>
        <taxon>Ecdysozoa</taxon>
        <taxon>Arthropoda</taxon>
        <taxon>Hexapoda</taxon>
        <taxon>Insecta</taxon>
        <taxon>Pterygota</taxon>
        <taxon>Neoptera</taxon>
        <taxon>Polyneoptera</taxon>
        <taxon>Phasmatodea</taxon>
        <taxon>Timematodea</taxon>
        <taxon>Timematoidea</taxon>
        <taxon>Timematidae</taxon>
        <taxon>Timema</taxon>
    </lineage>
</organism>
<name>A0A7R8VXF1_TIMDO</name>
<protein>
    <recommendedName>
        <fullName evidence="2">Transportin-3</fullName>
    </recommendedName>
</protein>
<gene>
    <name evidence="1" type="ORF">TDIB3V08_LOCUS12379</name>
</gene>
<evidence type="ECO:0008006" key="2">
    <source>
        <dbReference type="Google" id="ProtNLM"/>
    </source>
</evidence>
<dbReference type="InterPro" id="IPR016024">
    <property type="entry name" value="ARM-type_fold"/>
</dbReference>
<dbReference type="Gene3D" id="1.25.10.10">
    <property type="entry name" value="Leucine-rich Repeat Variant"/>
    <property type="match status" value="1"/>
</dbReference>
<dbReference type="InterPro" id="IPR057942">
    <property type="entry name" value="TPR_TNPO3_IPO13_3rd"/>
</dbReference>
<dbReference type="GO" id="GO:0005737">
    <property type="term" value="C:cytoplasm"/>
    <property type="evidence" value="ECO:0007669"/>
    <property type="project" value="TreeGrafter"/>
</dbReference>
<dbReference type="Pfam" id="PF24140">
    <property type="entry name" value="TPR_TNPO3_IPO13_3rd"/>
    <property type="match status" value="1"/>
</dbReference>
<dbReference type="AlphaFoldDB" id="A0A7R8VXF1"/>
<dbReference type="PANTHER" id="PTHR12363">
    <property type="entry name" value="TRANSPORTIN 3 AND IMPORTIN 13"/>
    <property type="match status" value="1"/>
</dbReference>
<dbReference type="InterPro" id="IPR057941">
    <property type="entry name" value="TPR_TNPO3_IPO13_2nd"/>
</dbReference>
<accession>A0A7R8VXF1</accession>
<dbReference type="SUPFAM" id="SSF48371">
    <property type="entry name" value="ARM repeat"/>
    <property type="match status" value="1"/>
</dbReference>
<dbReference type="GO" id="GO:0006606">
    <property type="term" value="P:protein import into nucleus"/>
    <property type="evidence" value="ECO:0007669"/>
    <property type="project" value="TreeGrafter"/>
</dbReference>
<dbReference type="PANTHER" id="PTHR12363:SF42">
    <property type="entry name" value="TRANSPORTIN-3"/>
    <property type="match status" value="1"/>
</dbReference>
<proteinExistence type="predicted"/>
<dbReference type="InterPro" id="IPR051345">
    <property type="entry name" value="Importin_beta-like_NTR"/>
</dbReference>
<dbReference type="EMBL" id="OA579930">
    <property type="protein sequence ID" value="CAD7206230.1"/>
    <property type="molecule type" value="Genomic_DNA"/>
</dbReference>
<sequence length="435" mass="48778">MSAVSGIHEAATDCVCALLQCLEDNNNQQALELQLFSGVMTLEESFHMSVAHEDQEKSMNYCRIFTELAESFLEKIVNGSSINKPHFAVKILDVVLTCVGHHDYEVAEITFNLWYRLSEELYQKNNDSLTSLFKPYVERLIQALCRHCQMEPDHEGLLEDGDDFADFRLKVSELIKDMVFIVGSSNCFRQMFLSLQTPGVTWDSSEAALFVMQAVAKNILPLLLLLMLLSCREENDVVPKVVEAILNLPENTHVAVRHTSVLLLGELCEWIEKHPQSLEPVLNFLLYCLQQPKMASVSANSLQSICSACRDHMAVHFSGLVQIIQSLDTFSISNEAAIGLLKGVSVILGRMPTDQIQQAMKEICWIQITPLCQLVENDVKTEKGTKSDPALWLDRLAAIFRHTNVGVENGQIHPCQGVITEVTAVVSLTGEWEQR</sequence>
<evidence type="ECO:0000313" key="1">
    <source>
        <dbReference type="EMBL" id="CAD7206230.1"/>
    </source>
</evidence>